<evidence type="ECO:0000256" key="4">
    <source>
        <dbReference type="ARBA" id="ARBA00023004"/>
    </source>
</evidence>
<evidence type="ECO:0000259" key="6">
    <source>
        <dbReference type="PROSITE" id="PS51384"/>
    </source>
</evidence>
<dbReference type="PROSITE" id="PS51384">
    <property type="entry name" value="FAD_FR"/>
    <property type="match status" value="1"/>
</dbReference>
<accession>A0A382E041</accession>
<dbReference type="Gene3D" id="3.40.50.80">
    <property type="entry name" value="Nucleotide-binding domain of ferredoxin-NADP reductase (FNR) module"/>
    <property type="match status" value="1"/>
</dbReference>
<dbReference type="InterPro" id="IPR017938">
    <property type="entry name" value="Riboflavin_synthase-like_b-brl"/>
</dbReference>
<dbReference type="InterPro" id="IPR001041">
    <property type="entry name" value="2Fe-2S_ferredoxin-type"/>
</dbReference>
<keyword evidence="2" id="KW-0285">Flavoprotein</keyword>
<dbReference type="AlphaFoldDB" id="A0A382E041"/>
<sequence length="340" mass="38187">VEYSFTISIEDGAVFEAERGDSIMQAALRSGIGFPYGCSSGSCCSCKYELLDGEVIDTKRGFNALSIRDRKKNRHLGCQSFPKGPALIRVRTERQYIPKYKPEKCNAVLVESKTITHDMSELMFKSDGYANFLSGQYILLSVPGIKETRAYSMSNISNNDGQWQFHVKKVKDGKFSNVLINSLSLGSEVNFDGPFGHAYVRTDNNRDVVCVAGGSGLGPMLSIVRHLANESSAKVRKVHFFFGGRRPEDMICEKYIQPFAKNFSELSIYNSVSERSKNNLDNWSGSVGFIHELVEKVLNVRAPEFEFYAAGPPAMNDSLVRLLQLKWNVPFEQIHYDSFF</sequence>
<evidence type="ECO:0000259" key="5">
    <source>
        <dbReference type="PROSITE" id="PS51085"/>
    </source>
</evidence>
<dbReference type="InterPro" id="IPR008333">
    <property type="entry name" value="Cbr1-like_FAD-bd_dom"/>
</dbReference>
<dbReference type="PANTHER" id="PTHR43644:SF1">
    <property type="entry name" value="NAD(P)H-FLAVIN REDUCTASE"/>
    <property type="match status" value="1"/>
</dbReference>
<dbReference type="Pfam" id="PF00970">
    <property type="entry name" value="FAD_binding_6"/>
    <property type="match status" value="1"/>
</dbReference>
<proteinExistence type="predicted"/>
<protein>
    <recommendedName>
        <fullName evidence="8">Oxidoreductase</fullName>
    </recommendedName>
</protein>
<dbReference type="PRINTS" id="PR00410">
    <property type="entry name" value="PHEHYDRXLASE"/>
</dbReference>
<dbReference type="GO" id="GO:0051536">
    <property type="term" value="F:iron-sulfur cluster binding"/>
    <property type="evidence" value="ECO:0007669"/>
    <property type="project" value="InterPro"/>
</dbReference>
<organism evidence="7">
    <name type="scientific">marine metagenome</name>
    <dbReference type="NCBI Taxonomy" id="408172"/>
    <lineage>
        <taxon>unclassified sequences</taxon>
        <taxon>metagenomes</taxon>
        <taxon>ecological metagenomes</taxon>
    </lineage>
</organism>
<name>A0A382E041_9ZZZZ</name>
<keyword evidence="4" id="KW-0408">Iron</keyword>
<dbReference type="InterPro" id="IPR012675">
    <property type="entry name" value="Beta-grasp_dom_sf"/>
</dbReference>
<dbReference type="InterPro" id="IPR001433">
    <property type="entry name" value="OxRdtase_FAD/NAD-bd"/>
</dbReference>
<dbReference type="PANTHER" id="PTHR43644">
    <property type="entry name" value="NA(+)-TRANSLOCATING NADH-QUINONE REDUCTASE SUBUNIT"/>
    <property type="match status" value="1"/>
</dbReference>
<dbReference type="Gene3D" id="3.10.20.30">
    <property type="match status" value="1"/>
</dbReference>
<dbReference type="InterPro" id="IPR036010">
    <property type="entry name" value="2Fe-2S_ferredoxin-like_sf"/>
</dbReference>
<evidence type="ECO:0000313" key="7">
    <source>
        <dbReference type="EMBL" id="SVB43845.1"/>
    </source>
</evidence>
<dbReference type="InterPro" id="IPR039261">
    <property type="entry name" value="FNR_nucleotide-bd"/>
</dbReference>
<evidence type="ECO:0000256" key="1">
    <source>
        <dbReference type="ARBA" id="ARBA00022448"/>
    </source>
</evidence>
<feature type="domain" description="FAD-binding FR-type" evidence="6">
    <location>
        <begin position="102"/>
        <end position="201"/>
    </location>
</feature>
<dbReference type="SUPFAM" id="SSF52343">
    <property type="entry name" value="Ferredoxin reductase-like, C-terminal NADP-linked domain"/>
    <property type="match status" value="1"/>
</dbReference>
<dbReference type="PROSITE" id="PS51085">
    <property type="entry name" value="2FE2S_FER_2"/>
    <property type="match status" value="1"/>
</dbReference>
<evidence type="ECO:0000256" key="2">
    <source>
        <dbReference type="ARBA" id="ARBA00022630"/>
    </source>
</evidence>
<dbReference type="CDD" id="cd06190">
    <property type="entry name" value="T4MO_e_transfer_like"/>
    <property type="match status" value="1"/>
</dbReference>
<dbReference type="GO" id="GO:0016491">
    <property type="term" value="F:oxidoreductase activity"/>
    <property type="evidence" value="ECO:0007669"/>
    <property type="project" value="InterPro"/>
</dbReference>
<feature type="non-terminal residue" evidence="7">
    <location>
        <position position="1"/>
    </location>
</feature>
<dbReference type="InterPro" id="IPR017927">
    <property type="entry name" value="FAD-bd_FR_type"/>
</dbReference>
<dbReference type="SUPFAM" id="SSF54292">
    <property type="entry name" value="2Fe-2S ferredoxin-like"/>
    <property type="match status" value="1"/>
</dbReference>
<keyword evidence="1" id="KW-0813">Transport</keyword>
<dbReference type="EMBL" id="UINC01041922">
    <property type="protein sequence ID" value="SVB43845.1"/>
    <property type="molecule type" value="Genomic_DNA"/>
</dbReference>
<evidence type="ECO:0000256" key="3">
    <source>
        <dbReference type="ARBA" id="ARBA00022827"/>
    </source>
</evidence>
<keyword evidence="3" id="KW-0274">FAD</keyword>
<dbReference type="Gene3D" id="2.40.30.10">
    <property type="entry name" value="Translation factors"/>
    <property type="match status" value="1"/>
</dbReference>
<dbReference type="Pfam" id="PF00111">
    <property type="entry name" value="Fer2"/>
    <property type="match status" value="1"/>
</dbReference>
<dbReference type="Pfam" id="PF00175">
    <property type="entry name" value="NAD_binding_1"/>
    <property type="match status" value="1"/>
</dbReference>
<evidence type="ECO:0008006" key="8">
    <source>
        <dbReference type="Google" id="ProtNLM"/>
    </source>
</evidence>
<dbReference type="SUPFAM" id="SSF63380">
    <property type="entry name" value="Riboflavin synthase domain-like"/>
    <property type="match status" value="1"/>
</dbReference>
<reference evidence="7" key="1">
    <citation type="submission" date="2018-05" db="EMBL/GenBank/DDBJ databases">
        <authorList>
            <person name="Lanie J.A."/>
            <person name="Ng W.-L."/>
            <person name="Kazmierczak K.M."/>
            <person name="Andrzejewski T.M."/>
            <person name="Davidsen T.M."/>
            <person name="Wayne K.J."/>
            <person name="Tettelin H."/>
            <person name="Glass J.I."/>
            <person name="Rusch D."/>
            <person name="Podicherti R."/>
            <person name="Tsui H.-C.T."/>
            <person name="Winkler M.E."/>
        </authorList>
    </citation>
    <scope>NUCLEOTIDE SEQUENCE</scope>
</reference>
<gene>
    <name evidence="7" type="ORF">METZ01_LOCUS196699</name>
</gene>
<dbReference type="CDD" id="cd00207">
    <property type="entry name" value="fer2"/>
    <property type="match status" value="1"/>
</dbReference>
<feature type="domain" description="2Fe-2S ferredoxin-type" evidence="5">
    <location>
        <begin position="3"/>
        <end position="96"/>
    </location>
</feature>